<dbReference type="SUPFAM" id="SSF54506">
    <property type="entry name" value="Diaminopimelate epimerase-like"/>
    <property type="match status" value="2"/>
</dbReference>
<feature type="binding site" evidence="8">
    <location>
        <begin position="78"/>
        <end position="79"/>
    </location>
    <ligand>
        <name>substrate</name>
    </ligand>
</feature>
<keyword evidence="4 8" id="KW-0028">Amino-acid biosynthesis</keyword>
<dbReference type="Gene3D" id="3.10.310.10">
    <property type="entry name" value="Diaminopimelate Epimerase, Chain A, domain 1"/>
    <property type="match status" value="2"/>
</dbReference>
<dbReference type="EMBL" id="FQVM01000004">
    <property type="protein sequence ID" value="SHE53011.1"/>
    <property type="molecule type" value="Genomic_DNA"/>
</dbReference>
<evidence type="ECO:0000256" key="6">
    <source>
        <dbReference type="ARBA" id="ARBA00023235"/>
    </source>
</evidence>
<evidence type="ECO:0000256" key="4">
    <source>
        <dbReference type="ARBA" id="ARBA00022605"/>
    </source>
</evidence>
<evidence type="ECO:0000313" key="11">
    <source>
        <dbReference type="Proteomes" id="UP000184035"/>
    </source>
</evidence>
<dbReference type="STRING" id="1533.SAMN05443638_10490"/>
<evidence type="ECO:0000256" key="7">
    <source>
        <dbReference type="ARBA" id="ARBA00051712"/>
    </source>
</evidence>
<dbReference type="EC" id="5.1.1.7" evidence="3 8"/>
<comment type="caution">
    <text evidence="8">Lacks conserved residue(s) required for the propagation of feature annotation.</text>
</comment>
<dbReference type="NCBIfam" id="TIGR00652">
    <property type="entry name" value="DapF"/>
    <property type="match status" value="1"/>
</dbReference>
<keyword evidence="8" id="KW-0963">Cytoplasm</keyword>
<feature type="binding site" evidence="8">
    <location>
        <begin position="217"/>
        <end position="218"/>
    </location>
    <ligand>
        <name>substrate</name>
    </ligand>
</feature>
<dbReference type="Pfam" id="PF01678">
    <property type="entry name" value="DAP_epimerase"/>
    <property type="match status" value="2"/>
</dbReference>
<evidence type="ECO:0000256" key="1">
    <source>
        <dbReference type="ARBA" id="ARBA00005196"/>
    </source>
</evidence>
<reference evidence="10 11" key="1">
    <citation type="submission" date="2016-11" db="EMBL/GenBank/DDBJ databases">
        <authorList>
            <person name="Jaros S."/>
            <person name="Januszkiewicz K."/>
            <person name="Wedrychowicz H."/>
        </authorList>
    </citation>
    <scope>NUCLEOTIDE SEQUENCE [LARGE SCALE GENOMIC DNA]</scope>
    <source>
        <strain evidence="10 11">DSM 2631</strain>
    </source>
</reference>
<dbReference type="GO" id="GO:0009089">
    <property type="term" value="P:lysine biosynthetic process via diaminopimelate"/>
    <property type="evidence" value="ECO:0007669"/>
    <property type="project" value="UniProtKB-UniRule"/>
</dbReference>
<feature type="binding site" evidence="8">
    <location>
        <position position="165"/>
    </location>
    <ligand>
        <name>substrate</name>
    </ligand>
</feature>
<dbReference type="PROSITE" id="PS01326">
    <property type="entry name" value="DAP_EPIMERASE"/>
    <property type="match status" value="1"/>
</dbReference>
<proteinExistence type="inferred from homology"/>
<feature type="binding site" evidence="8">
    <location>
        <position position="199"/>
    </location>
    <ligand>
        <name>substrate</name>
    </ligand>
</feature>
<evidence type="ECO:0000256" key="2">
    <source>
        <dbReference type="ARBA" id="ARBA00010219"/>
    </source>
</evidence>
<name>A0A1M4U816_9CLOT</name>
<feature type="site" description="Could be important to modulate the pK values of the two catalytic cysteine residues" evidence="8">
    <location>
        <position position="217"/>
    </location>
</feature>
<feature type="binding site" evidence="8">
    <location>
        <position position="68"/>
    </location>
    <ligand>
        <name>substrate</name>
    </ligand>
</feature>
<dbReference type="UniPathway" id="UPA00034">
    <property type="reaction ID" value="UER00025"/>
</dbReference>
<dbReference type="PANTHER" id="PTHR31689:SF0">
    <property type="entry name" value="DIAMINOPIMELATE EPIMERASE"/>
    <property type="match status" value="1"/>
</dbReference>
<evidence type="ECO:0000313" key="10">
    <source>
        <dbReference type="EMBL" id="SHE53011.1"/>
    </source>
</evidence>
<comment type="similarity">
    <text evidence="2 8">Belongs to the diaminopimelate epimerase family.</text>
</comment>
<feature type="active site" evidence="9">
    <location>
        <position position="77"/>
    </location>
</feature>
<dbReference type="InterPro" id="IPR001653">
    <property type="entry name" value="DAP_epimerase_DapF"/>
</dbReference>
<dbReference type="HAMAP" id="MF_00197">
    <property type="entry name" value="DAP_epimerase"/>
    <property type="match status" value="1"/>
</dbReference>
<dbReference type="PANTHER" id="PTHR31689">
    <property type="entry name" value="DIAMINOPIMELATE EPIMERASE, CHLOROPLASTIC"/>
    <property type="match status" value="1"/>
</dbReference>
<comment type="catalytic activity">
    <reaction evidence="7 8">
        <text>(2S,6S)-2,6-diaminopimelate = meso-2,6-diaminopimelate</text>
        <dbReference type="Rhea" id="RHEA:15393"/>
        <dbReference type="ChEBI" id="CHEBI:57609"/>
        <dbReference type="ChEBI" id="CHEBI:57791"/>
        <dbReference type="EC" id="5.1.1.7"/>
    </reaction>
</comment>
<evidence type="ECO:0000256" key="9">
    <source>
        <dbReference type="PROSITE-ProRule" id="PRU10125"/>
    </source>
</evidence>
<feature type="binding site" evidence="8">
    <location>
        <begin position="227"/>
        <end position="228"/>
    </location>
    <ligand>
        <name>substrate</name>
    </ligand>
</feature>
<dbReference type="AlphaFoldDB" id="A0A1M4U816"/>
<feature type="site" description="Could be important to modulate the pK values of the two catalytic cysteine residues" evidence="8">
    <location>
        <position position="167"/>
    </location>
</feature>
<feature type="active site" description="Proton acceptor" evidence="8">
    <location>
        <position position="226"/>
    </location>
</feature>
<accession>A0A1M4U816</accession>
<dbReference type="InterPro" id="IPR018510">
    <property type="entry name" value="DAP_epimerase_AS"/>
</dbReference>
<dbReference type="Proteomes" id="UP000184035">
    <property type="component" value="Unassembled WGS sequence"/>
</dbReference>
<comment type="function">
    <text evidence="8">Catalyzes the stereoinversion of LL-2,6-diaminopimelate (L,L-DAP) to meso-diaminopimelate (meso-DAP), a precursor of L-lysine and an essential component of the bacterial peptidoglycan.</text>
</comment>
<comment type="subunit">
    <text evidence="8">Homodimer.</text>
</comment>
<dbReference type="RefSeq" id="WP_072893199.1">
    <property type="nucleotide sequence ID" value="NZ_FQVM01000004.1"/>
</dbReference>
<organism evidence="10 11">
    <name type="scientific">Clostridium fallax</name>
    <dbReference type="NCBI Taxonomy" id="1533"/>
    <lineage>
        <taxon>Bacteria</taxon>
        <taxon>Bacillati</taxon>
        <taxon>Bacillota</taxon>
        <taxon>Clostridia</taxon>
        <taxon>Eubacteriales</taxon>
        <taxon>Clostridiaceae</taxon>
        <taxon>Clostridium</taxon>
    </lineage>
</organism>
<dbReference type="OrthoDB" id="9805408at2"/>
<comment type="pathway">
    <text evidence="1 8">Amino-acid biosynthesis; L-lysine biosynthesis via DAP pathway; DL-2,6-diaminopimelate from LL-2,6-diaminopimelate: step 1/1.</text>
</comment>
<sequence length="321" mass="36364">MKIDFIKCHGSGNDFILIDEIQNNFNFSEEDRKNLSITLCNREKAIGADGILFVLNSKDCDGKMRIFNSDGSEAEMCGNGLRCVGRYIMDFLKKDHICVETLKAKYNVKKVPSLFPGIYTVEIEINTVNFKASSLPMIADTLEFINKPIYKFSKNLKFTALSITNPHIVTFVDNFNLENIISIGQLANNSKELFPKGVNVNFVKVLDDLNIYVKTFERGVGITKSCGTGMTASTSTYCLNNPNLYNKLINIYNDGGMIKISVSKDNKKYSIRFIGNASHVYKSSINYPSDNYKDFNKSYFKDEIDSYNNFLDNCKNFTKIN</sequence>
<keyword evidence="11" id="KW-1185">Reference proteome</keyword>
<feature type="binding site" evidence="8">
    <location>
        <position position="13"/>
    </location>
    <ligand>
        <name>substrate</name>
    </ligand>
</feature>
<dbReference type="GO" id="GO:0008837">
    <property type="term" value="F:diaminopimelate epimerase activity"/>
    <property type="evidence" value="ECO:0007669"/>
    <property type="project" value="UniProtKB-UniRule"/>
</dbReference>
<keyword evidence="6 8" id="KW-0413">Isomerase</keyword>
<keyword evidence="5 8" id="KW-0457">Lysine biosynthesis</keyword>
<dbReference type="GO" id="GO:0005829">
    <property type="term" value="C:cytosol"/>
    <property type="evidence" value="ECO:0007669"/>
    <property type="project" value="TreeGrafter"/>
</dbReference>
<evidence type="ECO:0000256" key="8">
    <source>
        <dbReference type="HAMAP-Rule" id="MF_00197"/>
    </source>
</evidence>
<comment type="subcellular location">
    <subcellularLocation>
        <location evidence="8">Cytoplasm</location>
    </subcellularLocation>
</comment>
<evidence type="ECO:0000256" key="3">
    <source>
        <dbReference type="ARBA" id="ARBA00013080"/>
    </source>
</evidence>
<protein>
    <recommendedName>
        <fullName evidence="3 8">Diaminopimelate epimerase</fullName>
        <shortName evidence="8">DAP epimerase</shortName>
        <ecNumber evidence="3 8">5.1.1.7</ecNumber>
    </recommendedName>
    <alternativeName>
        <fullName evidence="8">PLP-independent amino acid racemase</fullName>
    </alternativeName>
</protein>
<feature type="active site" description="Proton donor" evidence="8">
    <location>
        <position position="77"/>
    </location>
</feature>
<evidence type="ECO:0000256" key="5">
    <source>
        <dbReference type="ARBA" id="ARBA00023154"/>
    </source>
</evidence>
<gene>
    <name evidence="8" type="primary">dapF</name>
    <name evidence="10" type="ORF">SAMN05443638_10490</name>
</gene>